<name>A0A6C0EZT8_9ZZZZ</name>
<protein>
    <recommendedName>
        <fullName evidence="4">CSD domain-containing protein</fullName>
    </recommendedName>
</protein>
<dbReference type="InterPro" id="IPR012340">
    <property type="entry name" value="NA-bd_OB-fold"/>
</dbReference>
<dbReference type="SUPFAM" id="SSF50249">
    <property type="entry name" value="Nucleic acid-binding proteins"/>
    <property type="match status" value="1"/>
</dbReference>
<evidence type="ECO:0000313" key="5">
    <source>
        <dbReference type="EMBL" id="QHT34588.1"/>
    </source>
</evidence>
<evidence type="ECO:0000256" key="2">
    <source>
        <dbReference type="ARBA" id="ARBA00022490"/>
    </source>
</evidence>
<sequence length="169" mass="17993">MATTAVSGQKMAGCVKWFNMKTGFGFLTVVRGGGSGELKVGSEVFVHHSNVKVQEEQYRFLVQGEYVEFDVSNVANGQHSCQATNVTGMFGGKLMCETRNDARQSSSSQQQGGRGNDEEESDGDAYVPVLRRTASSAAPTTSAQSSSSFRSRGGDDAPRTRGRGGAGHR</sequence>
<dbReference type="PROSITE" id="PS51857">
    <property type="entry name" value="CSD_2"/>
    <property type="match status" value="1"/>
</dbReference>
<accession>A0A6C0EZT8</accession>
<dbReference type="GO" id="GO:0031054">
    <property type="term" value="P:pre-miRNA processing"/>
    <property type="evidence" value="ECO:0007669"/>
    <property type="project" value="TreeGrafter"/>
</dbReference>
<feature type="compositionally biased region" description="Low complexity" evidence="3">
    <location>
        <begin position="131"/>
        <end position="151"/>
    </location>
</feature>
<evidence type="ECO:0000256" key="1">
    <source>
        <dbReference type="ARBA" id="ARBA00004496"/>
    </source>
</evidence>
<comment type="subcellular location">
    <subcellularLocation>
        <location evidence="1">Cytoplasm</location>
    </subcellularLocation>
</comment>
<dbReference type="PANTHER" id="PTHR46109:SF1">
    <property type="entry name" value="PROTEIN LIN-28 HOMOLOG"/>
    <property type="match status" value="1"/>
</dbReference>
<dbReference type="SMART" id="SM00357">
    <property type="entry name" value="CSP"/>
    <property type="match status" value="1"/>
</dbReference>
<evidence type="ECO:0000259" key="4">
    <source>
        <dbReference type="PROSITE" id="PS51857"/>
    </source>
</evidence>
<feature type="compositionally biased region" description="Basic residues" evidence="3">
    <location>
        <begin position="160"/>
        <end position="169"/>
    </location>
</feature>
<feature type="region of interest" description="Disordered" evidence="3">
    <location>
        <begin position="97"/>
        <end position="169"/>
    </location>
</feature>
<evidence type="ECO:0000256" key="3">
    <source>
        <dbReference type="SAM" id="MobiDB-lite"/>
    </source>
</evidence>
<dbReference type="PANTHER" id="PTHR46109">
    <property type="entry name" value="PROTEIN LIN-28"/>
    <property type="match status" value="1"/>
</dbReference>
<dbReference type="CDD" id="cd04458">
    <property type="entry name" value="CSP_CDS"/>
    <property type="match status" value="1"/>
</dbReference>
<dbReference type="EMBL" id="MN739002">
    <property type="protein sequence ID" value="QHT34588.1"/>
    <property type="molecule type" value="Genomic_DNA"/>
</dbReference>
<dbReference type="GO" id="GO:0005737">
    <property type="term" value="C:cytoplasm"/>
    <property type="evidence" value="ECO:0007669"/>
    <property type="project" value="UniProtKB-SubCell"/>
</dbReference>
<organism evidence="5">
    <name type="scientific">viral metagenome</name>
    <dbReference type="NCBI Taxonomy" id="1070528"/>
    <lineage>
        <taxon>unclassified sequences</taxon>
        <taxon>metagenomes</taxon>
        <taxon>organismal metagenomes</taxon>
    </lineage>
</organism>
<dbReference type="InterPro" id="IPR051373">
    <property type="entry name" value="Lin-28_RNA-binding"/>
</dbReference>
<dbReference type="InterPro" id="IPR002059">
    <property type="entry name" value="CSP_DNA-bd"/>
</dbReference>
<dbReference type="GO" id="GO:0005634">
    <property type="term" value="C:nucleus"/>
    <property type="evidence" value="ECO:0007669"/>
    <property type="project" value="TreeGrafter"/>
</dbReference>
<proteinExistence type="predicted"/>
<dbReference type="InterPro" id="IPR011129">
    <property type="entry name" value="CSD"/>
</dbReference>
<dbReference type="Gene3D" id="2.40.50.140">
    <property type="entry name" value="Nucleic acid-binding proteins"/>
    <property type="match status" value="1"/>
</dbReference>
<dbReference type="Pfam" id="PF00313">
    <property type="entry name" value="CSD"/>
    <property type="match status" value="1"/>
</dbReference>
<keyword evidence="2" id="KW-0963">Cytoplasm</keyword>
<feature type="domain" description="CSD" evidence="4">
    <location>
        <begin position="10"/>
        <end position="88"/>
    </location>
</feature>
<dbReference type="GO" id="GO:0003729">
    <property type="term" value="F:mRNA binding"/>
    <property type="evidence" value="ECO:0007669"/>
    <property type="project" value="TreeGrafter"/>
</dbReference>
<dbReference type="AlphaFoldDB" id="A0A6C0EZT8"/>
<reference evidence="5" key="1">
    <citation type="journal article" date="2020" name="Nature">
        <title>Giant virus diversity and host interactions through global metagenomics.</title>
        <authorList>
            <person name="Schulz F."/>
            <person name="Roux S."/>
            <person name="Paez-Espino D."/>
            <person name="Jungbluth S."/>
            <person name="Walsh D.A."/>
            <person name="Denef V.J."/>
            <person name="McMahon K.D."/>
            <person name="Konstantinidis K.T."/>
            <person name="Eloe-Fadrosh E.A."/>
            <person name="Kyrpides N.C."/>
            <person name="Woyke T."/>
        </authorList>
    </citation>
    <scope>NUCLEOTIDE SEQUENCE</scope>
    <source>
        <strain evidence="5">GVMAG-M-3300009163-63</strain>
    </source>
</reference>